<feature type="compositionally biased region" description="Low complexity" evidence="1">
    <location>
        <begin position="523"/>
        <end position="541"/>
    </location>
</feature>
<feature type="region of interest" description="Disordered" evidence="1">
    <location>
        <begin position="985"/>
        <end position="1076"/>
    </location>
</feature>
<reference evidence="2 3" key="1">
    <citation type="journal article" date="2015" name="Front. Microbiol.">
        <title>Genome sequence of the plant growth promoting endophytic yeast Rhodotorula graminis WP1.</title>
        <authorList>
            <person name="Firrincieli A."/>
            <person name="Otillar R."/>
            <person name="Salamov A."/>
            <person name="Schmutz J."/>
            <person name="Khan Z."/>
            <person name="Redman R.S."/>
            <person name="Fleck N.D."/>
            <person name="Lindquist E."/>
            <person name="Grigoriev I.V."/>
            <person name="Doty S.L."/>
        </authorList>
    </citation>
    <scope>NUCLEOTIDE SEQUENCE [LARGE SCALE GENOMIC DNA]</scope>
    <source>
        <strain evidence="2 3">WP1</strain>
    </source>
</reference>
<feature type="compositionally biased region" description="Low complexity" evidence="1">
    <location>
        <begin position="487"/>
        <end position="502"/>
    </location>
</feature>
<dbReference type="AlphaFoldDB" id="A0A194SA54"/>
<feature type="compositionally biased region" description="Acidic residues" evidence="1">
    <location>
        <begin position="844"/>
        <end position="854"/>
    </location>
</feature>
<feature type="compositionally biased region" description="Low complexity" evidence="1">
    <location>
        <begin position="242"/>
        <end position="260"/>
    </location>
</feature>
<organism evidence="2 3">
    <name type="scientific">Rhodotorula graminis (strain WP1)</name>
    <dbReference type="NCBI Taxonomy" id="578459"/>
    <lineage>
        <taxon>Eukaryota</taxon>
        <taxon>Fungi</taxon>
        <taxon>Dikarya</taxon>
        <taxon>Basidiomycota</taxon>
        <taxon>Pucciniomycotina</taxon>
        <taxon>Microbotryomycetes</taxon>
        <taxon>Sporidiobolales</taxon>
        <taxon>Sporidiobolaceae</taxon>
        <taxon>Rhodotorula</taxon>
    </lineage>
</organism>
<feature type="region of interest" description="Disordered" evidence="1">
    <location>
        <begin position="224"/>
        <end position="297"/>
    </location>
</feature>
<name>A0A194SA54_RHOGW</name>
<feature type="region of interest" description="Disordered" evidence="1">
    <location>
        <begin position="701"/>
        <end position="727"/>
    </location>
</feature>
<sequence>MAPVRLAVDDDRLVPPSASASSTGAHRRAASPALSSGSQTSLARPPRSPNRPQGSPLLSSPTTSPTLSAPSALAPPPSTAVACAPTRNAPPRKPANPTARPLAVEQAAPVRVLPTHPAALPYMWDSTASTTDDADTELDSTFDGDAGPGAALLAERRRREEAKVARRRAKHDAPSGRSRAAAPASEHVPGRASLDTAAAVTHALQLSGQMPLVEGRRGLGFAFSDKDGLHEHSSNHPRRSSRSAPDAPATRRPPTRFATTEDAAVALETDSTTSTTRRVRFEQPYRPPGRERSSSGGTIALQPEHIVFPDALPAPPTPTLSVTTPRSGGSRRSSAASSSLFSPVSSGLSSPPTSLAPSPASPRPRSPRRASGPVVLPTELQAPRSAARLYFPSGPARPASIRSYGMPSPVLSQASFSGHIFPSRTRDKASSAVAVSPVPPSTHHYFPSPAPSSARQPIFPSSQSPRAQFETAAPFPVRQPPSTAATSPRPDSTFPSPSTSRSPFPPPPQHSPQARYLASHIGAPVAAATPSPPSAERSSASTHPDSARRRSQSAPWEAPAMPSYLLDAGGAGDELDRMMRAQRRADLDERATSRARDERRRNIQAELLRYVVPAGVKGEQDSLSVLVSKEPLSPQDLAFDRALLEAEPKRKSLGVSLLSDEDDTRRWSTTPTITPETAHLSAHSSNPSSVVLRRIGSEGVESDGGNLTATAPLDNGLNTSISSTSSDISSLPSFPDVPHHYLAPPVPAFPAQHEHFPSVVGKPVAAAAAPIATDGARSAPATASSANRLSLASETGVSVYEDVPSSPPAAPAVAASEEDAQQHTREWVEGLSGGSATRRSLGDIGEEPELDDETPLSSPPLANVTPPRPADLAFPSPARSATSTRPLERTLLPSSSSHASLALDLHRTQSPAASLRSAAGSSSAVSYVATSSGSPRAAQPAYFKPKLSLGKKLGALFGSGTSSGGGSGGGVGGLGRSAGIGSQDVLPLGGASGDLEPPSPRAGLGAGWAPHGRARSAASASTASLATVPPSPTVSSGPSARAPSSFAGSASGERAPPSTASHGSVAASSAPAPASAGPLDALLARFEQEDKERFRGIAAARAQGAVLRRGSEGLVAA</sequence>
<proteinExistence type="predicted"/>
<feature type="region of interest" description="Disordered" evidence="1">
    <location>
        <begin position="154"/>
        <end position="190"/>
    </location>
</feature>
<feature type="compositionally biased region" description="Polar residues" evidence="1">
    <location>
        <begin position="451"/>
        <end position="466"/>
    </location>
</feature>
<feature type="compositionally biased region" description="Low complexity" evidence="1">
    <location>
        <begin position="1058"/>
        <end position="1076"/>
    </location>
</feature>
<keyword evidence="3" id="KW-1185">Reference proteome</keyword>
<feature type="compositionally biased region" description="Basic and acidic residues" evidence="1">
    <location>
        <begin position="154"/>
        <end position="164"/>
    </location>
</feature>
<dbReference type="EMBL" id="KQ474076">
    <property type="protein sequence ID" value="KPV76281.1"/>
    <property type="molecule type" value="Genomic_DNA"/>
</dbReference>
<feature type="compositionally biased region" description="Basic and acidic residues" evidence="1">
    <location>
        <begin position="224"/>
        <end position="234"/>
    </location>
</feature>
<feature type="compositionally biased region" description="Low complexity" evidence="1">
    <location>
        <begin position="319"/>
        <end position="358"/>
    </location>
</feature>
<dbReference type="GeneID" id="28976724"/>
<evidence type="ECO:0000313" key="3">
    <source>
        <dbReference type="Proteomes" id="UP000053890"/>
    </source>
</evidence>
<evidence type="ECO:0000313" key="2">
    <source>
        <dbReference type="EMBL" id="KPV76281.1"/>
    </source>
</evidence>
<feature type="region of interest" description="Disordered" evidence="1">
    <location>
        <begin position="1"/>
        <end position="102"/>
    </location>
</feature>
<feature type="region of interest" description="Disordered" evidence="1">
    <location>
        <begin position="655"/>
        <end position="687"/>
    </location>
</feature>
<feature type="compositionally biased region" description="Low complexity" evidence="1">
    <location>
        <begin position="175"/>
        <end position="185"/>
    </location>
</feature>
<gene>
    <name evidence="2" type="ORF">RHOBADRAFT_52310</name>
</gene>
<feature type="compositionally biased region" description="Low complexity" evidence="1">
    <location>
        <begin position="1016"/>
        <end position="1039"/>
    </location>
</feature>
<evidence type="ECO:0000256" key="1">
    <source>
        <dbReference type="SAM" id="MobiDB-lite"/>
    </source>
</evidence>
<feature type="compositionally biased region" description="Low complexity" evidence="1">
    <location>
        <begin position="55"/>
        <end position="72"/>
    </location>
</feature>
<feature type="compositionally biased region" description="Polar residues" evidence="1">
    <location>
        <begin position="33"/>
        <end position="42"/>
    </location>
</feature>
<feature type="region of interest" description="Disordered" evidence="1">
    <location>
        <begin position="309"/>
        <end position="570"/>
    </location>
</feature>
<feature type="region of interest" description="Disordered" evidence="1">
    <location>
        <begin position="799"/>
        <end position="886"/>
    </location>
</feature>
<dbReference type="Proteomes" id="UP000053890">
    <property type="component" value="Unassembled WGS sequence"/>
</dbReference>
<dbReference type="OrthoDB" id="2527465at2759"/>
<dbReference type="OMA" id="TRVHTIT"/>
<evidence type="ECO:0008006" key="4">
    <source>
        <dbReference type="Google" id="ProtNLM"/>
    </source>
</evidence>
<protein>
    <recommendedName>
        <fullName evidence="4">Proteophosphoglycan ppg4</fullName>
    </recommendedName>
</protein>
<accession>A0A194SA54</accession>
<dbReference type="STRING" id="578459.A0A194SA54"/>
<feature type="compositionally biased region" description="Basic and acidic residues" evidence="1">
    <location>
        <begin position="279"/>
        <end position="293"/>
    </location>
</feature>
<dbReference type="RefSeq" id="XP_018272330.1">
    <property type="nucleotide sequence ID" value="XM_018416276.1"/>
</dbReference>